<comment type="caution">
    <text evidence="1">The sequence shown here is derived from an EMBL/GenBank/DDBJ whole genome shotgun (WGS) entry which is preliminary data.</text>
</comment>
<evidence type="ECO:0000313" key="1">
    <source>
        <dbReference type="EMBL" id="KRZ04292.1"/>
    </source>
</evidence>
<sequence>MDEKFVDSDEISRKQLLLADDTLADDKHRSHQKQNRTFKLLLLKQEKKTSRETKATDQTTLTTLVSNADGANGVPTVDQRVTAENQVKYPEPAQLGVVLVHRALKREPLVDAVDENQLVETQANRTQSEQTHFRSPVFAGRYQIKNTREDARVVQMSTDAVVVEREHHFDIKLFQKMPNNATQTSLIPELGRMIRQIRMLHHVKAIIPQAQRSTSLSQFLFTAGKGKAKLNKQNKSIGKKKSKKKLLRAHCTWNRCCDNLRRTSRGCEPDTATWPR</sequence>
<name>A0A0V1H2K7_9BILA</name>
<reference evidence="1 2" key="1">
    <citation type="submission" date="2015-01" db="EMBL/GenBank/DDBJ databases">
        <title>Evolution of Trichinella species and genotypes.</title>
        <authorList>
            <person name="Korhonen P.K."/>
            <person name="Edoardo P."/>
            <person name="Giuseppe L.R."/>
            <person name="Gasser R.B."/>
        </authorList>
    </citation>
    <scope>NUCLEOTIDE SEQUENCE [LARGE SCALE GENOMIC DNA]</scope>
    <source>
        <strain evidence="1">ISS1029</strain>
    </source>
</reference>
<proteinExistence type="predicted"/>
<dbReference type="Proteomes" id="UP000055024">
    <property type="component" value="Unassembled WGS sequence"/>
</dbReference>
<dbReference type="EMBL" id="JYDP01000167">
    <property type="protein sequence ID" value="KRZ04292.1"/>
    <property type="molecule type" value="Genomic_DNA"/>
</dbReference>
<accession>A0A0V1H2K7</accession>
<dbReference type="AlphaFoldDB" id="A0A0V1H2K7"/>
<protein>
    <submittedName>
        <fullName evidence="1">Uncharacterized protein</fullName>
    </submittedName>
</protein>
<organism evidence="1 2">
    <name type="scientific">Trichinella zimbabwensis</name>
    <dbReference type="NCBI Taxonomy" id="268475"/>
    <lineage>
        <taxon>Eukaryota</taxon>
        <taxon>Metazoa</taxon>
        <taxon>Ecdysozoa</taxon>
        <taxon>Nematoda</taxon>
        <taxon>Enoplea</taxon>
        <taxon>Dorylaimia</taxon>
        <taxon>Trichinellida</taxon>
        <taxon>Trichinellidae</taxon>
        <taxon>Trichinella</taxon>
    </lineage>
</organism>
<gene>
    <name evidence="1" type="ORF">T11_5446</name>
</gene>
<keyword evidence="2" id="KW-1185">Reference proteome</keyword>
<evidence type="ECO:0000313" key="2">
    <source>
        <dbReference type="Proteomes" id="UP000055024"/>
    </source>
</evidence>